<dbReference type="OrthoDB" id="1629081at2"/>
<keyword evidence="1" id="KW-1003">Cell membrane</keyword>
<dbReference type="GO" id="GO:0005886">
    <property type="term" value="C:plasma membrane"/>
    <property type="evidence" value="ECO:0007669"/>
    <property type="project" value="InterPro"/>
</dbReference>
<keyword evidence="3 6" id="KW-0812">Transmembrane</keyword>
<evidence type="ECO:0000313" key="7">
    <source>
        <dbReference type="EMBL" id="EIW15995.1"/>
    </source>
</evidence>
<proteinExistence type="predicted"/>
<dbReference type="PATRIC" id="fig|1149862.3.peg.4724"/>
<organism evidence="7 8">
    <name type="scientific">Pelosinus fermentans B4</name>
    <dbReference type="NCBI Taxonomy" id="1149862"/>
    <lineage>
        <taxon>Bacteria</taxon>
        <taxon>Bacillati</taxon>
        <taxon>Bacillota</taxon>
        <taxon>Negativicutes</taxon>
        <taxon>Selenomonadales</taxon>
        <taxon>Sporomusaceae</taxon>
        <taxon>Pelosinus</taxon>
    </lineage>
</organism>
<protein>
    <recommendedName>
        <fullName evidence="9">LPS export ABC transporter periplasmic protein LptC</fullName>
    </recommendedName>
</protein>
<dbReference type="InterPro" id="IPR010664">
    <property type="entry name" value="LipoPS_assembly_LptC-rel"/>
</dbReference>
<evidence type="ECO:0000256" key="5">
    <source>
        <dbReference type="ARBA" id="ARBA00023136"/>
    </source>
</evidence>
<keyword evidence="8" id="KW-1185">Reference proteome</keyword>
<name>I8REI3_9FIRM</name>
<dbReference type="NCBIfam" id="TIGR04409">
    <property type="entry name" value="LptC_YrbK"/>
    <property type="match status" value="1"/>
</dbReference>
<dbReference type="RefSeq" id="WP_007939024.1">
    <property type="nucleotide sequence ID" value="NZ_AKVJ01000076.1"/>
</dbReference>
<gene>
    <name evidence="7" type="ORF">FB4_1684</name>
</gene>
<dbReference type="PANTHER" id="PTHR37481:SF1">
    <property type="entry name" value="LIPOPOLYSACCHARIDE EXPORT SYSTEM PROTEIN LPTC"/>
    <property type="match status" value="1"/>
</dbReference>
<evidence type="ECO:0000256" key="3">
    <source>
        <dbReference type="ARBA" id="ARBA00022692"/>
    </source>
</evidence>
<dbReference type="EMBL" id="AKVJ01000076">
    <property type="protein sequence ID" value="EIW15995.1"/>
    <property type="molecule type" value="Genomic_DNA"/>
</dbReference>
<sequence precursor="true">MKKKAGMILACIIIAASGLYYFLKDEPLAQTPPEQPKDQQTSKLAYVGNSIVEQKDGKPLWELKAEFIEIDVDTKNVQLKNLVGTFYQEKGGKIEITAPEAFMDSKTKDITMSVKVQATASDGTTFTANEARWSSTEQKVYGSGNVILTKDDTVLTGDKIESDSNMEKIKVFGNAKVVKGGVAR</sequence>
<dbReference type="InterPro" id="IPR052363">
    <property type="entry name" value="LPS_export_LptC"/>
</dbReference>
<dbReference type="Gene3D" id="2.60.450.10">
    <property type="entry name" value="Lipopolysaccharide (LPS) transport protein A like domain"/>
    <property type="match status" value="1"/>
</dbReference>
<keyword evidence="2" id="KW-0997">Cell inner membrane</keyword>
<keyword evidence="4 6" id="KW-1133">Transmembrane helix</keyword>
<feature type="transmembrane region" description="Helical" evidence="6">
    <location>
        <begin position="7"/>
        <end position="23"/>
    </location>
</feature>
<dbReference type="PANTHER" id="PTHR37481">
    <property type="entry name" value="LIPOPOLYSACCHARIDE EXPORT SYSTEM PROTEIN LPTC"/>
    <property type="match status" value="1"/>
</dbReference>
<keyword evidence="5 6" id="KW-0472">Membrane</keyword>
<dbReference type="GO" id="GO:0015221">
    <property type="term" value="F:lipopolysaccharide transmembrane transporter activity"/>
    <property type="evidence" value="ECO:0007669"/>
    <property type="project" value="InterPro"/>
</dbReference>
<dbReference type="InterPro" id="IPR026265">
    <property type="entry name" value="LptC"/>
</dbReference>
<reference evidence="7 8" key="1">
    <citation type="journal article" date="2012" name="J. Bacteriol.">
        <title>Draft Genome Sequences for Two Metal-Reducing Pelosinus fermentans Strains Isolated from a Cr(VI)-Contaminated Site and for Type Strain R7.</title>
        <authorList>
            <person name="Brown S.D."/>
            <person name="Podar M."/>
            <person name="Klingeman D.M."/>
            <person name="Johnson C.M."/>
            <person name="Yang Z.K."/>
            <person name="Utturkar S.M."/>
            <person name="Land M.L."/>
            <person name="Mosher J.J."/>
            <person name="Hurt R.A.Jr."/>
            <person name="Phelps T.J."/>
            <person name="Palumbo A.V."/>
            <person name="Arkin A.P."/>
            <person name="Hazen T.C."/>
            <person name="Elias D.A."/>
        </authorList>
    </citation>
    <scope>NUCLEOTIDE SEQUENCE [LARGE SCALE GENOMIC DNA]</scope>
    <source>
        <strain evidence="7 8">B4</strain>
    </source>
</reference>
<dbReference type="GO" id="GO:0017089">
    <property type="term" value="F:glycolipid transfer activity"/>
    <property type="evidence" value="ECO:0007669"/>
    <property type="project" value="TreeGrafter"/>
</dbReference>
<evidence type="ECO:0000256" key="6">
    <source>
        <dbReference type="SAM" id="Phobius"/>
    </source>
</evidence>
<evidence type="ECO:0000256" key="4">
    <source>
        <dbReference type="ARBA" id="ARBA00022989"/>
    </source>
</evidence>
<accession>I8REI3</accession>
<evidence type="ECO:0000256" key="2">
    <source>
        <dbReference type="ARBA" id="ARBA00022519"/>
    </source>
</evidence>
<comment type="caution">
    <text evidence="7">The sequence shown here is derived from an EMBL/GenBank/DDBJ whole genome shotgun (WGS) entry which is preliminary data.</text>
</comment>
<dbReference type="AlphaFoldDB" id="I8REI3"/>
<dbReference type="GO" id="GO:0030288">
    <property type="term" value="C:outer membrane-bounded periplasmic space"/>
    <property type="evidence" value="ECO:0007669"/>
    <property type="project" value="TreeGrafter"/>
</dbReference>
<evidence type="ECO:0008006" key="9">
    <source>
        <dbReference type="Google" id="ProtNLM"/>
    </source>
</evidence>
<evidence type="ECO:0000256" key="1">
    <source>
        <dbReference type="ARBA" id="ARBA00022475"/>
    </source>
</evidence>
<evidence type="ECO:0000313" key="8">
    <source>
        <dbReference type="Proteomes" id="UP000004324"/>
    </source>
</evidence>
<dbReference type="Pfam" id="PF06835">
    <property type="entry name" value="LptC"/>
    <property type="match status" value="1"/>
</dbReference>
<dbReference type="Proteomes" id="UP000004324">
    <property type="component" value="Unassembled WGS sequence"/>
</dbReference>